<dbReference type="SMART" id="SM00347">
    <property type="entry name" value="HTH_MARR"/>
    <property type="match status" value="1"/>
</dbReference>
<protein>
    <recommendedName>
        <fullName evidence="1">HTH marR-type domain-containing protein</fullName>
    </recommendedName>
</protein>
<comment type="caution">
    <text evidence="2">The sequence shown here is derived from an EMBL/GenBank/DDBJ whole genome shotgun (WGS) entry which is preliminary data.</text>
</comment>
<dbReference type="Pfam" id="PF01047">
    <property type="entry name" value="MarR"/>
    <property type="match status" value="1"/>
</dbReference>
<reference evidence="3" key="1">
    <citation type="journal article" date="2019" name="Int. J. Syst. Evol. Microbiol.">
        <title>The Global Catalogue of Microorganisms (GCM) 10K type strain sequencing project: providing services to taxonomists for standard genome sequencing and annotation.</title>
        <authorList>
            <consortium name="The Broad Institute Genomics Platform"/>
            <consortium name="The Broad Institute Genome Sequencing Center for Infectious Disease"/>
            <person name="Wu L."/>
            <person name="Ma J."/>
        </authorList>
    </citation>
    <scope>NUCLEOTIDE SEQUENCE [LARGE SCALE GENOMIC DNA]</scope>
    <source>
        <strain evidence="3">JCM 18952</strain>
    </source>
</reference>
<evidence type="ECO:0000313" key="2">
    <source>
        <dbReference type="EMBL" id="GAA5228225.1"/>
    </source>
</evidence>
<dbReference type="Proteomes" id="UP001501257">
    <property type="component" value="Unassembled WGS sequence"/>
</dbReference>
<dbReference type="InterPro" id="IPR000835">
    <property type="entry name" value="HTH_MarR-typ"/>
</dbReference>
<accession>A0ABP9TPW3</accession>
<proteinExistence type="predicted"/>
<feature type="domain" description="HTH marR-type" evidence="1">
    <location>
        <begin position="9"/>
        <end position="145"/>
    </location>
</feature>
<name>A0ABP9TPW3_9MICC</name>
<dbReference type="InterPro" id="IPR039422">
    <property type="entry name" value="MarR/SlyA-like"/>
</dbReference>
<sequence length="157" mass="17361">MVPMDPAAAFELVMLLQQFGQASDRYVESTGTRYRTHRTDMNALSVIIGFEREGTCPTPGDLSRILQLSSPATSAMLDRLERMGHIQRLRIDKDRRVVRIKATPKAHADGKAMFAPLATSMMGVISAYTQEEVKLISRFMSDAAAGVDKARQDGENT</sequence>
<dbReference type="Gene3D" id="1.10.10.10">
    <property type="entry name" value="Winged helix-like DNA-binding domain superfamily/Winged helix DNA-binding domain"/>
    <property type="match status" value="1"/>
</dbReference>
<dbReference type="InterPro" id="IPR036388">
    <property type="entry name" value="WH-like_DNA-bd_sf"/>
</dbReference>
<dbReference type="SUPFAM" id="SSF46785">
    <property type="entry name" value="Winged helix' DNA-binding domain"/>
    <property type="match status" value="1"/>
</dbReference>
<dbReference type="InterPro" id="IPR036390">
    <property type="entry name" value="WH_DNA-bd_sf"/>
</dbReference>
<organism evidence="2 3">
    <name type="scientific">Paeniglutamicibacter antarcticus</name>
    <dbReference type="NCBI Taxonomy" id="494023"/>
    <lineage>
        <taxon>Bacteria</taxon>
        <taxon>Bacillati</taxon>
        <taxon>Actinomycetota</taxon>
        <taxon>Actinomycetes</taxon>
        <taxon>Micrococcales</taxon>
        <taxon>Micrococcaceae</taxon>
        <taxon>Paeniglutamicibacter</taxon>
    </lineage>
</organism>
<gene>
    <name evidence="2" type="ORF">GCM10025778_27580</name>
</gene>
<keyword evidence="3" id="KW-1185">Reference proteome</keyword>
<dbReference type="PRINTS" id="PR00598">
    <property type="entry name" value="HTHMARR"/>
</dbReference>
<dbReference type="PANTHER" id="PTHR33164">
    <property type="entry name" value="TRANSCRIPTIONAL REGULATOR, MARR FAMILY"/>
    <property type="match status" value="1"/>
</dbReference>
<evidence type="ECO:0000313" key="3">
    <source>
        <dbReference type="Proteomes" id="UP001501257"/>
    </source>
</evidence>
<dbReference type="PANTHER" id="PTHR33164:SF106">
    <property type="entry name" value="TRANSCRIPTIONAL REGULATORY PROTEIN"/>
    <property type="match status" value="1"/>
</dbReference>
<dbReference type="EMBL" id="BAABLK010000036">
    <property type="protein sequence ID" value="GAA5228225.1"/>
    <property type="molecule type" value="Genomic_DNA"/>
</dbReference>
<evidence type="ECO:0000259" key="1">
    <source>
        <dbReference type="PROSITE" id="PS50995"/>
    </source>
</evidence>
<dbReference type="PROSITE" id="PS50995">
    <property type="entry name" value="HTH_MARR_2"/>
    <property type="match status" value="1"/>
</dbReference>